<dbReference type="SUPFAM" id="SSF51161">
    <property type="entry name" value="Trimeric LpxA-like enzymes"/>
    <property type="match status" value="1"/>
</dbReference>
<name>A0A7K0G8U7_9ACTN</name>
<reference evidence="2" key="1">
    <citation type="submission" date="2019-08" db="EMBL/GenBank/DDBJ databases">
        <title>Arthrobacter sp. nov., isolated from plateau pika and Tibetan wild ass.</title>
        <authorList>
            <person name="Ge Y."/>
        </authorList>
    </citation>
    <scope>NUCLEOTIDE SEQUENCE [LARGE SCALE GENOMIC DNA]</scope>
    <source>
        <strain evidence="2">HF-1365</strain>
    </source>
</reference>
<dbReference type="Proteomes" id="UP000470010">
    <property type="component" value="Unassembled WGS sequence"/>
</dbReference>
<protein>
    <submittedName>
        <fullName evidence="1">Acetyltransferase</fullName>
    </submittedName>
</protein>
<keyword evidence="1" id="KW-0808">Transferase</keyword>
<dbReference type="Gene3D" id="2.160.10.10">
    <property type="entry name" value="Hexapeptide repeat proteins"/>
    <property type="match status" value="1"/>
</dbReference>
<dbReference type="GO" id="GO:0016740">
    <property type="term" value="F:transferase activity"/>
    <property type="evidence" value="ECO:0007669"/>
    <property type="project" value="UniProtKB-KW"/>
</dbReference>
<keyword evidence="2" id="KW-1185">Reference proteome</keyword>
<organism evidence="1 2">
    <name type="scientific">Enorma shizhengliae</name>
    <dbReference type="NCBI Taxonomy" id="2606615"/>
    <lineage>
        <taxon>Bacteria</taxon>
        <taxon>Bacillati</taxon>
        <taxon>Actinomycetota</taxon>
        <taxon>Coriobacteriia</taxon>
        <taxon>Coriobacteriales</taxon>
        <taxon>Coriobacteriaceae</taxon>
        <taxon>Enorma</taxon>
    </lineage>
</organism>
<dbReference type="InterPro" id="IPR011004">
    <property type="entry name" value="Trimer_LpxA-like_sf"/>
</dbReference>
<dbReference type="EMBL" id="VTFZ01000003">
    <property type="protein sequence ID" value="MRX79810.1"/>
    <property type="molecule type" value="Genomic_DNA"/>
</dbReference>
<accession>A0A7K0G8U7</accession>
<dbReference type="RefSeq" id="WP_144688087.1">
    <property type="nucleotide sequence ID" value="NZ_VLLQ01000005.1"/>
</dbReference>
<dbReference type="InterPro" id="IPR051159">
    <property type="entry name" value="Hexapeptide_acetyltransf"/>
</dbReference>
<dbReference type="CDD" id="cd04647">
    <property type="entry name" value="LbH_MAT_like"/>
    <property type="match status" value="1"/>
</dbReference>
<dbReference type="InterPro" id="IPR001451">
    <property type="entry name" value="Hexapep"/>
</dbReference>
<comment type="caution">
    <text evidence="1">The sequence shown here is derived from an EMBL/GenBank/DDBJ whole genome shotgun (WGS) entry which is preliminary data.</text>
</comment>
<dbReference type="PANTHER" id="PTHR23416:SF78">
    <property type="entry name" value="LIPOPOLYSACCHARIDE BIOSYNTHESIS O-ACETYL TRANSFERASE WBBJ-RELATED"/>
    <property type="match status" value="1"/>
</dbReference>
<dbReference type="AlphaFoldDB" id="A0A7K0G8U7"/>
<proteinExistence type="predicted"/>
<gene>
    <name evidence="1" type="ORF">GJE22_04225</name>
</gene>
<dbReference type="Pfam" id="PF00132">
    <property type="entry name" value="Hexapep"/>
    <property type="match status" value="1"/>
</dbReference>
<evidence type="ECO:0000313" key="2">
    <source>
        <dbReference type="Proteomes" id="UP000470010"/>
    </source>
</evidence>
<evidence type="ECO:0000313" key="1">
    <source>
        <dbReference type="EMBL" id="MRX79810.1"/>
    </source>
</evidence>
<dbReference type="PANTHER" id="PTHR23416">
    <property type="entry name" value="SIALIC ACID SYNTHASE-RELATED"/>
    <property type="match status" value="1"/>
</dbReference>
<sequence length="197" mass="22120">MYVFDNYYSFSELVKTAYSLVVTRVFYRNASLLRRPIYIRGLPRITWGKGFRTGYRCRLETFGEKGDTMPKLIIGENCHIGDSVHIAAAEQVRIGNNCLFASHIFISDCSHGDTVAESPSTHPEKRRLVTSPTEIGNNVWLGENVCVLMGSRVGNGSIVGANAVVTKRFPDYCILAGSPARIIKQYNFETLRWEKCS</sequence>